<dbReference type="EMBL" id="JAPFFF010000005">
    <property type="protein sequence ID" value="KAK8890165.1"/>
    <property type="molecule type" value="Genomic_DNA"/>
</dbReference>
<dbReference type="Proteomes" id="UP001470230">
    <property type="component" value="Unassembled WGS sequence"/>
</dbReference>
<organism evidence="1 2">
    <name type="scientific">Tritrichomonas musculus</name>
    <dbReference type="NCBI Taxonomy" id="1915356"/>
    <lineage>
        <taxon>Eukaryota</taxon>
        <taxon>Metamonada</taxon>
        <taxon>Parabasalia</taxon>
        <taxon>Tritrichomonadida</taxon>
        <taxon>Tritrichomonadidae</taxon>
        <taxon>Tritrichomonas</taxon>
    </lineage>
</organism>
<protein>
    <submittedName>
        <fullName evidence="1">Uncharacterized protein</fullName>
    </submittedName>
</protein>
<comment type="caution">
    <text evidence="1">The sequence shown here is derived from an EMBL/GenBank/DDBJ whole genome shotgun (WGS) entry which is preliminary data.</text>
</comment>
<name>A0ABR2KJK0_9EUKA</name>
<accession>A0ABR2KJK0</accession>
<reference evidence="1 2" key="1">
    <citation type="submission" date="2024-04" db="EMBL/GenBank/DDBJ databases">
        <title>Tritrichomonas musculus Genome.</title>
        <authorList>
            <person name="Alves-Ferreira E."/>
            <person name="Grigg M."/>
            <person name="Lorenzi H."/>
            <person name="Galac M."/>
        </authorList>
    </citation>
    <scope>NUCLEOTIDE SEQUENCE [LARGE SCALE GENOMIC DNA]</scope>
    <source>
        <strain evidence="1 2">EAF2021</strain>
    </source>
</reference>
<evidence type="ECO:0000313" key="1">
    <source>
        <dbReference type="EMBL" id="KAK8890165.1"/>
    </source>
</evidence>
<gene>
    <name evidence="1" type="ORF">M9Y10_034928</name>
</gene>
<evidence type="ECO:0000313" key="2">
    <source>
        <dbReference type="Proteomes" id="UP001470230"/>
    </source>
</evidence>
<proteinExistence type="predicted"/>
<sequence>MCLSRIIVKLNSELLSNTAPVNHLLHLDEHIRSKLSKFDGAAGIPIDWFYTARKDGGIQLQELSERQCALAIRLYVGMRESKGTRVRDVVKSSDVNFVVTGVTMS</sequence>
<keyword evidence="2" id="KW-1185">Reference proteome</keyword>